<keyword evidence="3" id="KW-1185">Reference proteome</keyword>
<evidence type="ECO:0000313" key="3">
    <source>
        <dbReference type="Proteomes" id="UP000523795"/>
    </source>
</evidence>
<dbReference type="SUPFAM" id="SSF53474">
    <property type="entry name" value="alpha/beta-Hydrolases"/>
    <property type="match status" value="1"/>
</dbReference>
<evidence type="ECO:0000313" key="2">
    <source>
        <dbReference type="EMBL" id="NKX50816.1"/>
    </source>
</evidence>
<sequence length="190" mass="19021">MAEAVSRALDEAGAAAGEPVILVGYSQGGIHAMNLARNPEFLARHRVDYVLTAGSPGGDRPAAAGGKSLHLEHRQDRVPGADGMPNPDSRYQVTVALTGRVATPGGEDAGLGPGHRFANYLAGARALERSPDPSVADSAAAVTAAPAGGTARRHLFQLTRQPPGPGPVPGPRPGPGGTPRASGGPGGRAG</sequence>
<evidence type="ECO:0008006" key="4">
    <source>
        <dbReference type="Google" id="ProtNLM"/>
    </source>
</evidence>
<dbReference type="Proteomes" id="UP000523795">
    <property type="component" value="Unassembled WGS sequence"/>
</dbReference>
<dbReference type="InterPro" id="IPR029058">
    <property type="entry name" value="AB_hydrolase_fold"/>
</dbReference>
<evidence type="ECO:0000256" key="1">
    <source>
        <dbReference type="SAM" id="MobiDB-lite"/>
    </source>
</evidence>
<dbReference type="Gene3D" id="3.40.50.1820">
    <property type="entry name" value="alpha/beta hydrolase"/>
    <property type="match status" value="1"/>
</dbReference>
<name>A0ABX1JRA9_9MICC</name>
<feature type="compositionally biased region" description="Low complexity" evidence="1">
    <location>
        <begin position="132"/>
        <end position="150"/>
    </location>
</feature>
<reference evidence="2 3" key="1">
    <citation type="submission" date="2020-04" db="EMBL/GenBank/DDBJ databases">
        <authorList>
            <person name="Liu S."/>
        </authorList>
    </citation>
    <scope>NUCLEOTIDE SEQUENCE [LARGE SCALE GENOMIC DNA]</scope>
    <source>
        <strain evidence="2 3">CGMCC 1.15091</strain>
    </source>
</reference>
<feature type="compositionally biased region" description="Pro residues" evidence="1">
    <location>
        <begin position="162"/>
        <end position="176"/>
    </location>
</feature>
<organism evidence="2 3">
    <name type="scientific">Arthrobacter deserti</name>
    <dbReference type="NCBI Taxonomy" id="1742687"/>
    <lineage>
        <taxon>Bacteria</taxon>
        <taxon>Bacillati</taxon>
        <taxon>Actinomycetota</taxon>
        <taxon>Actinomycetes</taxon>
        <taxon>Micrococcales</taxon>
        <taxon>Micrococcaceae</taxon>
        <taxon>Arthrobacter</taxon>
    </lineage>
</organism>
<dbReference type="EMBL" id="JAAZSR010000131">
    <property type="protein sequence ID" value="NKX50816.1"/>
    <property type="molecule type" value="Genomic_DNA"/>
</dbReference>
<comment type="caution">
    <text evidence="2">The sequence shown here is derived from an EMBL/GenBank/DDBJ whole genome shotgun (WGS) entry which is preliminary data.</text>
</comment>
<feature type="region of interest" description="Disordered" evidence="1">
    <location>
        <begin position="130"/>
        <end position="190"/>
    </location>
</feature>
<accession>A0ABX1JRA9</accession>
<proteinExistence type="predicted"/>
<protein>
    <recommendedName>
        <fullName evidence="4">PE-PPE domain-containing protein</fullName>
    </recommendedName>
</protein>
<gene>
    <name evidence="2" type="ORF">HER39_09605</name>
</gene>